<keyword evidence="3" id="KW-0804">Transcription</keyword>
<dbReference type="GO" id="GO:0003700">
    <property type="term" value="F:DNA-binding transcription factor activity"/>
    <property type="evidence" value="ECO:0007669"/>
    <property type="project" value="TreeGrafter"/>
</dbReference>
<evidence type="ECO:0000256" key="2">
    <source>
        <dbReference type="ARBA" id="ARBA00023125"/>
    </source>
</evidence>
<feature type="domain" description="IclR-ED" evidence="5">
    <location>
        <begin position="64"/>
        <end position="247"/>
    </location>
</feature>
<evidence type="ECO:0000256" key="3">
    <source>
        <dbReference type="ARBA" id="ARBA00023163"/>
    </source>
</evidence>
<evidence type="ECO:0000313" key="6">
    <source>
        <dbReference type="EMBL" id="PWK29824.1"/>
    </source>
</evidence>
<evidence type="ECO:0000313" key="7">
    <source>
        <dbReference type="Proteomes" id="UP000245697"/>
    </source>
</evidence>
<name>A0A316EF58_9ACTN</name>
<protein>
    <submittedName>
        <fullName evidence="6">IclR family transcriptional regulator</fullName>
    </submittedName>
</protein>
<dbReference type="PROSITE" id="PS51078">
    <property type="entry name" value="ICLR_ED"/>
    <property type="match status" value="1"/>
</dbReference>
<dbReference type="SMART" id="SM00346">
    <property type="entry name" value="HTH_ICLR"/>
    <property type="match status" value="1"/>
</dbReference>
<evidence type="ECO:0000259" key="4">
    <source>
        <dbReference type="PROSITE" id="PS51077"/>
    </source>
</evidence>
<dbReference type="GO" id="GO:0045892">
    <property type="term" value="P:negative regulation of DNA-templated transcription"/>
    <property type="evidence" value="ECO:0007669"/>
    <property type="project" value="TreeGrafter"/>
</dbReference>
<dbReference type="Gene3D" id="1.10.10.10">
    <property type="entry name" value="Winged helix-like DNA-binding domain superfamily/Winged helix DNA-binding domain"/>
    <property type="match status" value="1"/>
</dbReference>
<organism evidence="6 7">
    <name type="scientific">Actinoplanes xinjiangensis</name>
    <dbReference type="NCBI Taxonomy" id="512350"/>
    <lineage>
        <taxon>Bacteria</taxon>
        <taxon>Bacillati</taxon>
        <taxon>Actinomycetota</taxon>
        <taxon>Actinomycetes</taxon>
        <taxon>Micromonosporales</taxon>
        <taxon>Micromonosporaceae</taxon>
        <taxon>Actinoplanes</taxon>
    </lineage>
</organism>
<dbReference type="Pfam" id="PF01614">
    <property type="entry name" value="IclR_C"/>
    <property type="match status" value="1"/>
</dbReference>
<dbReference type="InterPro" id="IPR014757">
    <property type="entry name" value="Tscrpt_reg_IclR_C"/>
</dbReference>
<comment type="caution">
    <text evidence="6">The sequence shown here is derived from an EMBL/GenBank/DDBJ whole genome shotgun (WGS) entry which is preliminary data.</text>
</comment>
<dbReference type="EMBL" id="QGGR01000043">
    <property type="protein sequence ID" value="PWK29824.1"/>
    <property type="molecule type" value="Genomic_DNA"/>
</dbReference>
<dbReference type="SUPFAM" id="SSF46785">
    <property type="entry name" value="Winged helix' DNA-binding domain"/>
    <property type="match status" value="1"/>
</dbReference>
<dbReference type="OrthoDB" id="8479143at2"/>
<reference evidence="6 7" key="1">
    <citation type="submission" date="2018-05" db="EMBL/GenBank/DDBJ databases">
        <title>Genomic Encyclopedia of Archaeal and Bacterial Type Strains, Phase II (KMG-II): from individual species to whole genera.</title>
        <authorList>
            <person name="Goeker M."/>
        </authorList>
    </citation>
    <scope>NUCLEOTIDE SEQUENCE [LARGE SCALE GENOMIC DNA]</scope>
    <source>
        <strain evidence="6 7">DSM 45184</strain>
    </source>
</reference>
<keyword evidence="2" id="KW-0238">DNA-binding</keyword>
<dbReference type="InterPro" id="IPR029016">
    <property type="entry name" value="GAF-like_dom_sf"/>
</dbReference>
<dbReference type="Pfam" id="PF09339">
    <property type="entry name" value="HTH_IclR"/>
    <property type="match status" value="1"/>
</dbReference>
<dbReference type="InterPro" id="IPR005471">
    <property type="entry name" value="Tscrpt_reg_IclR_N"/>
</dbReference>
<proteinExistence type="predicted"/>
<dbReference type="PANTHER" id="PTHR30136">
    <property type="entry name" value="HELIX-TURN-HELIX TRANSCRIPTIONAL REGULATOR, ICLR FAMILY"/>
    <property type="match status" value="1"/>
</dbReference>
<gene>
    <name evidence="6" type="ORF">BC793_14347</name>
</gene>
<dbReference type="AlphaFoldDB" id="A0A316EF58"/>
<dbReference type="Proteomes" id="UP000245697">
    <property type="component" value="Unassembled WGS sequence"/>
</dbReference>
<feature type="domain" description="HTH iclR-type" evidence="4">
    <location>
        <begin position="5"/>
        <end position="63"/>
    </location>
</feature>
<dbReference type="PROSITE" id="PS51077">
    <property type="entry name" value="HTH_ICLR"/>
    <property type="match status" value="1"/>
</dbReference>
<dbReference type="RefSeq" id="WP_109602878.1">
    <property type="nucleotide sequence ID" value="NZ_BONA01000106.1"/>
</dbReference>
<dbReference type="GO" id="GO:0003677">
    <property type="term" value="F:DNA binding"/>
    <property type="evidence" value="ECO:0007669"/>
    <property type="project" value="UniProtKB-KW"/>
</dbReference>
<dbReference type="InterPro" id="IPR036390">
    <property type="entry name" value="WH_DNA-bd_sf"/>
</dbReference>
<dbReference type="PANTHER" id="PTHR30136:SF24">
    <property type="entry name" value="HTH-TYPE TRANSCRIPTIONAL REPRESSOR ALLR"/>
    <property type="match status" value="1"/>
</dbReference>
<sequence length="266" mass="28138">MVREGSSIDKTLAVLEALAEHHRVTDIAATTGVSKSTVHRILQALVTWGFARPDGLGSYEPGPRILTLAGRVMHRFDPARQASGALRALRETTGFTTHFAIRSVDEAVYVDKQEGRRPYQMPSRVGMSLTLHTTAIGKAILAELSDAEVQAICRRTGLPQRTPNTLTSEEDLLTHLARVRAVGYAVDDEENEPGIRCVGAAVFDHTGQVLGGISISTLALDMDMAGLETRAAEVIAAAHEVSAALGAAAPTTVTPTALHTGNGGTA</sequence>
<dbReference type="InterPro" id="IPR036388">
    <property type="entry name" value="WH-like_DNA-bd_sf"/>
</dbReference>
<dbReference type="InterPro" id="IPR050707">
    <property type="entry name" value="HTH_MetabolicPath_Reg"/>
</dbReference>
<keyword evidence="1" id="KW-0805">Transcription regulation</keyword>
<evidence type="ECO:0000259" key="5">
    <source>
        <dbReference type="PROSITE" id="PS51078"/>
    </source>
</evidence>
<accession>A0A316EF58</accession>
<dbReference type="Gene3D" id="3.30.450.40">
    <property type="match status" value="1"/>
</dbReference>
<keyword evidence="7" id="KW-1185">Reference proteome</keyword>
<dbReference type="SUPFAM" id="SSF55781">
    <property type="entry name" value="GAF domain-like"/>
    <property type="match status" value="1"/>
</dbReference>
<evidence type="ECO:0000256" key="1">
    <source>
        <dbReference type="ARBA" id="ARBA00023015"/>
    </source>
</evidence>